<evidence type="ECO:0000256" key="3">
    <source>
        <dbReference type="ARBA" id="ARBA00022955"/>
    </source>
</evidence>
<evidence type="ECO:0008006" key="10">
    <source>
        <dbReference type="Google" id="ProtNLM"/>
    </source>
</evidence>
<keyword evidence="9" id="KW-1185">Reference proteome</keyword>
<dbReference type="GO" id="GO:0006694">
    <property type="term" value="P:steroid biosynthetic process"/>
    <property type="evidence" value="ECO:0007669"/>
    <property type="project" value="UniProtKB-KW"/>
</dbReference>
<keyword evidence="3" id="KW-0752">Steroid biosynthesis</keyword>
<comment type="caution">
    <text evidence="8">The sequence shown here is derived from an EMBL/GenBank/DDBJ whole genome shotgun (WGS) entry which is preliminary data.</text>
</comment>
<dbReference type="GO" id="GO:0005741">
    <property type="term" value="C:mitochondrial outer membrane"/>
    <property type="evidence" value="ECO:0007669"/>
    <property type="project" value="TreeGrafter"/>
</dbReference>
<dbReference type="AlphaFoldDB" id="A0A2G8RY38"/>
<organism evidence="8 9">
    <name type="scientific">Ganoderma sinense ZZ0214-1</name>
    <dbReference type="NCBI Taxonomy" id="1077348"/>
    <lineage>
        <taxon>Eukaryota</taxon>
        <taxon>Fungi</taxon>
        <taxon>Dikarya</taxon>
        <taxon>Basidiomycota</taxon>
        <taxon>Agaricomycotina</taxon>
        <taxon>Agaricomycetes</taxon>
        <taxon>Polyporales</taxon>
        <taxon>Polyporaceae</taxon>
        <taxon>Ganoderma</taxon>
    </lineage>
</organism>
<evidence type="ECO:0000313" key="9">
    <source>
        <dbReference type="Proteomes" id="UP000230002"/>
    </source>
</evidence>
<evidence type="ECO:0000313" key="8">
    <source>
        <dbReference type="EMBL" id="PIL26422.1"/>
    </source>
</evidence>
<evidence type="ECO:0000256" key="5">
    <source>
        <dbReference type="ARBA" id="ARBA00023098"/>
    </source>
</evidence>
<evidence type="ECO:0000256" key="7">
    <source>
        <dbReference type="SAM" id="MobiDB-lite"/>
    </source>
</evidence>
<sequence length="473" mass="51964">MGRAPHLVPPLNRRSRVTMSTRLVVVVTGANSGVGFGVCHRLLVQLSAPDPPDARPLFLSSSYAPPTKTNDPRPLHAPPPHEGLTIIMACSDARRAEAARTQLYALLDQHISGLQQGSQERGYATTFRSNVKLELETLDLASMNSVVAFGKTVNQKYEYISHLILNAGTASYTHLDNMVQLYDMFAHPIFASTHPRSNVQRNGVMSDDNLGYVWQCNVFGHYCVYRSLQPLLSAYAQLTGEPARVIWMSSLVAAPYFDPVDDWQLTKTLHSYEGSKFQIDLIASELERLGIDARAKDDPSSLPDFISADGGVHHLISSPGVVPTNMMSLLGANTLGHRASAAFVFWVTRLLGCRHIHLTVYSCAVATVHLALAPLRSIPTSGTVPTVLPSDEKYPPWHPYSNLETEEVQTLRMGSEADRWGYEYTSFIAVPVWQEHRDFGGKLLEKCERLYQTFRTASSGGTSAAEGAAAVAN</sequence>
<keyword evidence="2" id="KW-0521">NADP</keyword>
<keyword evidence="5" id="KW-0443">Lipid metabolism</keyword>
<dbReference type="GO" id="GO:0005811">
    <property type="term" value="C:lipid droplet"/>
    <property type="evidence" value="ECO:0007669"/>
    <property type="project" value="TreeGrafter"/>
</dbReference>
<keyword evidence="4" id="KW-0560">Oxidoreductase</keyword>
<evidence type="ECO:0000256" key="1">
    <source>
        <dbReference type="ARBA" id="ARBA00022516"/>
    </source>
</evidence>
<dbReference type="SUPFAM" id="SSF51735">
    <property type="entry name" value="NAD(P)-binding Rossmann-fold domains"/>
    <property type="match status" value="1"/>
</dbReference>
<dbReference type="PANTHER" id="PTHR43647:SF1">
    <property type="entry name" value="3-KETO-STEROID REDUCTASE ERG27"/>
    <property type="match status" value="1"/>
</dbReference>
<comment type="similarity">
    <text evidence="6">Belongs to the short-chain dehydrogenases/reductases (SDR) family. ERG27 subfamily.</text>
</comment>
<reference evidence="8 9" key="1">
    <citation type="journal article" date="2015" name="Sci. Rep.">
        <title>Chromosome-level genome map provides insights into diverse defense mechanisms in the medicinal fungus Ganoderma sinense.</title>
        <authorList>
            <person name="Zhu Y."/>
            <person name="Xu J."/>
            <person name="Sun C."/>
            <person name="Zhou S."/>
            <person name="Xu H."/>
            <person name="Nelson D.R."/>
            <person name="Qian J."/>
            <person name="Song J."/>
            <person name="Luo H."/>
            <person name="Xiang L."/>
            <person name="Li Y."/>
            <person name="Xu Z."/>
            <person name="Ji A."/>
            <person name="Wang L."/>
            <person name="Lu S."/>
            <person name="Hayward A."/>
            <person name="Sun W."/>
            <person name="Li X."/>
            <person name="Schwartz D.C."/>
            <person name="Wang Y."/>
            <person name="Chen S."/>
        </authorList>
    </citation>
    <scope>NUCLEOTIDE SEQUENCE [LARGE SCALE GENOMIC DNA]</scope>
    <source>
        <strain evidence="8 9">ZZ0214-1</strain>
    </source>
</reference>
<evidence type="ECO:0000256" key="4">
    <source>
        <dbReference type="ARBA" id="ARBA00023002"/>
    </source>
</evidence>
<dbReference type="InterPro" id="IPR036291">
    <property type="entry name" value="NAD(P)-bd_dom_sf"/>
</dbReference>
<dbReference type="STRING" id="1077348.A0A2G8RY38"/>
<evidence type="ECO:0000256" key="2">
    <source>
        <dbReference type="ARBA" id="ARBA00022857"/>
    </source>
</evidence>
<dbReference type="GO" id="GO:0000253">
    <property type="term" value="F:3-beta-hydroxysteroid 3-dehydrogenase (NADP+) activity"/>
    <property type="evidence" value="ECO:0007669"/>
    <property type="project" value="TreeGrafter"/>
</dbReference>
<dbReference type="OrthoDB" id="9989144at2759"/>
<dbReference type="Gene3D" id="3.40.50.720">
    <property type="entry name" value="NAD(P)-binding Rossmann-like Domain"/>
    <property type="match status" value="1"/>
</dbReference>
<name>A0A2G8RY38_9APHY</name>
<feature type="region of interest" description="Disordered" evidence="7">
    <location>
        <begin position="57"/>
        <end position="81"/>
    </location>
</feature>
<proteinExistence type="inferred from homology"/>
<gene>
    <name evidence="8" type="ORF">GSI_12179</name>
</gene>
<dbReference type="PANTHER" id="PTHR43647">
    <property type="entry name" value="DEHYDROGENASE"/>
    <property type="match status" value="1"/>
</dbReference>
<protein>
    <recommendedName>
        <fullName evidence="10">3-keto-steroid reductase</fullName>
    </recommendedName>
</protein>
<keyword evidence="1" id="KW-0444">Lipid biosynthesis</keyword>
<dbReference type="Proteomes" id="UP000230002">
    <property type="component" value="Unassembled WGS sequence"/>
</dbReference>
<accession>A0A2G8RY38</accession>
<feature type="compositionally biased region" description="Polar residues" evidence="7">
    <location>
        <begin position="59"/>
        <end position="69"/>
    </location>
</feature>
<dbReference type="EMBL" id="AYKW01000045">
    <property type="protein sequence ID" value="PIL26422.1"/>
    <property type="molecule type" value="Genomic_DNA"/>
</dbReference>
<evidence type="ECO:0000256" key="6">
    <source>
        <dbReference type="ARBA" id="ARBA00023593"/>
    </source>
</evidence>
<dbReference type="InterPro" id="IPR051593">
    <property type="entry name" value="Ergosterol_Biosynth_ERG27"/>
</dbReference>
<dbReference type="GO" id="GO:0005789">
    <property type="term" value="C:endoplasmic reticulum membrane"/>
    <property type="evidence" value="ECO:0007669"/>
    <property type="project" value="TreeGrafter"/>
</dbReference>